<proteinExistence type="predicted"/>
<dbReference type="RefSeq" id="WP_310520047.1">
    <property type="nucleotide sequence ID" value="NZ_BAABBS010000003.1"/>
</dbReference>
<evidence type="ECO:0000259" key="2">
    <source>
        <dbReference type="Pfam" id="PF12697"/>
    </source>
</evidence>
<dbReference type="GO" id="GO:0016787">
    <property type="term" value="F:hydrolase activity"/>
    <property type="evidence" value="ECO:0007669"/>
    <property type="project" value="UniProtKB-KW"/>
</dbReference>
<evidence type="ECO:0000313" key="3">
    <source>
        <dbReference type="EMBL" id="MDR5691428.1"/>
    </source>
</evidence>
<name>A0ABU1FI43_9MICO</name>
<gene>
    <name evidence="3" type="ORF">RH861_05050</name>
</gene>
<accession>A0ABU1FI43</accession>
<evidence type="ECO:0000313" key="4">
    <source>
        <dbReference type="Proteomes" id="UP001260072"/>
    </source>
</evidence>
<sequence length="553" mass="60113">MDAFKTEREKRGLLVFVPGLPSARRRGSRAPHDDLLERLRSDLGPTWRLEVFRHGQTATSRADLDAIVDDLAAHLRDWSGELSVDVERPEEIILVGHSFGGVLARAAYLRDVGGRDGAPRPWTAIVRRIVLLGSPNAGFRWNAKGTPLAWRLAYALATPFADYAVERVEAGGYWITDLRLRWLDAFRRLEDRPTVVQVLGTSDDLVTREDILDSRYMPDTVEVMVPGATHAGLVDLSTAADPERRFQQLQSAILGRPDEASGAPAGRSTSPTFFVLHGIRASAYEHWVQDLSSYIQTMTGTGEVRFVRPDTGFFSALEFALPGSRNRKVHQFLKLYGDAYATGDPDRFTFAGHSNGTYMMARAMSRVPAMRFRRIYLAGTVLPRDFDWQGLVDRRQIGSYGSAWRPGAVRNDRSTRDVPVGILCSWLRGLGSSDVGTAGVTGFEHAPSILDDGARAYAGGHGAALRDPARLQAVAGYLTETATTVPPPGGAGSIFRWFSRFVGTPVVAWLLLLALVGALTVAFVALGGAIGPGPAAALGAAIVLALVVLLRTI</sequence>
<dbReference type="SUPFAM" id="SSF53474">
    <property type="entry name" value="alpha/beta-Hydrolases"/>
    <property type="match status" value="2"/>
</dbReference>
<dbReference type="Proteomes" id="UP001260072">
    <property type="component" value="Unassembled WGS sequence"/>
</dbReference>
<keyword evidence="3" id="KW-0378">Hydrolase</keyword>
<feature type="domain" description="AB hydrolase-1" evidence="2">
    <location>
        <begin position="14"/>
        <end position="234"/>
    </location>
</feature>
<keyword evidence="1" id="KW-0812">Transmembrane</keyword>
<evidence type="ECO:0000256" key="1">
    <source>
        <dbReference type="SAM" id="Phobius"/>
    </source>
</evidence>
<dbReference type="InterPro" id="IPR000073">
    <property type="entry name" value="AB_hydrolase_1"/>
</dbReference>
<keyword evidence="1" id="KW-1133">Transmembrane helix</keyword>
<organism evidence="3 4">
    <name type="scientific">Agromyces indicus</name>
    <dbReference type="NCBI Taxonomy" id="758919"/>
    <lineage>
        <taxon>Bacteria</taxon>
        <taxon>Bacillati</taxon>
        <taxon>Actinomycetota</taxon>
        <taxon>Actinomycetes</taxon>
        <taxon>Micrococcales</taxon>
        <taxon>Microbacteriaceae</taxon>
        <taxon>Agromyces</taxon>
    </lineage>
</organism>
<keyword evidence="4" id="KW-1185">Reference proteome</keyword>
<dbReference type="EMBL" id="JAVKGS010000001">
    <property type="protein sequence ID" value="MDR5691428.1"/>
    <property type="molecule type" value="Genomic_DNA"/>
</dbReference>
<comment type="caution">
    <text evidence="3">The sequence shown here is derived from an EMBL/GenBank/DDBJ whole genome shotgun (WGS) entry which is preliminary data.</text>
</comment>
<reference evidence="4" key="1">
    <citation type="submission" date="2023-07" db="EMBL/GenBank/DDBJ databases">
        <title>Description of three actinobacteria isolated from air of manufacturing shop in a pharmaceutical factory.</title>
        <authorList>
            <person name="Zhang D.-F."/>
        </authorList>
    </citation>
    <scope>NUCLEOTIDE SEQUENCE [LARGE SCALE GENOMIC DNA]</scope>
    <source>
        <strain evidence="4">CCTCC AB 2011122</strain>
    </source>
</reference>
<dbReference type="Gene3D" id="3.40.50.1820">
    <property type="entry name" value="alpha/beta hydrolase"/>
    <property type="match status" value="2"/>
</dbReference>
<protein>
    <submittedName>
        <fullName evidence="3">Alpha/beta hydrolase</fullName>
    </submittedName>
</protein>
<feature type="transmembrane region" description="Helical" evidence="1">
    <location>
        <begin position="506"/>
        <end position="526"/>
    </location>
</feature>
<feature type="transmembrane region" description="Helical" evidence="1">
    <location>
        <begin position="532"/>
        <end position="550"/>
    </location>
</feature>
<keyword evidence="1" id="KW-0472">Membrane</keyword>
<dbReference type="Pfam" id="PF12697">
    <property type="entry name" value="Abhydrolase_6"/>
    <property type="match status" value="1"/>
</dbReference>
<dbReference type="InterPro" id="IPR029058">
    <property type="entry name" value="AB_hydrolase_fold"/>
</dbReference>